<dbReference type="AlphaFoldDB" id="A0A4S8IH35"/>
<keyword evidence="2" id="KW-0597">Phosphoprotein</keyword>
<accession>A0A4S8IH35</accession>
<comment type="caution">
    <text evidence="6">The sequence shown here is derived from an EMBL/GenBank/DDBJ whole genome shotgun (WGS) entry which is preliminary data.</text>
</comment>
<organism evidence="6 7">
    <name type="scientific">Musa balbisiana</name>
    <name type="common">Banana</name>
    <dbReference type="NCBI Taxonomy" id="52838"/>
    <lineage>
        <taxon>Eukaryota</taxon>
        <taxon>Viridiplantae</taxon>
        <taxon>Streptophyta</taxon>
        <taxon>Embryophyta</taxon>
        <taxon>Tracheophyta</taxon>
        <taxon>Spermatophyta</taxon>
        <taxon>Magnoliopsida</taxon>
        <taxon>Liliopsida</taxon>
        <taxon>Zingiberales</taxon>
        <taxon>Musaceae</taxon>
        <taxon>Musa</taxon>
    </lineage>
</organism>
<feature type="domain" description="VQ" evidence="5">
    <location>
        <begin position="14"/>
        <end position="38"/>
    </location>
</feature>
<dbReference type="Proteomes" id="UP000317650">
    <property type="component" value="Chromosome 9"/>
</dbReference>
<protein>
    <recommendedName>
        <fullName evidence="5">VQ domain-containing protein</fullName>
    </recommendedName>
</protein>
<evidence type="ECO:0000256" key="1">
    <source>
        <dbReference type="ARBA" id="ARBA00004123"/>
    </source>
</evidence>
<evidence type="ECO:0000256" key="4">
    <source>
        <dbReference type="SAM" id="MobiDB-lite"/>
    </source>
</evidence>
<sequence length="148" mass="16341">MEKPHGGEAPQRCPTTFVQTDAATFKELVQRLTGPHKQPPDAAPFAPAKVAGLKRLHERRRGSRLKLPVMKPAVGPAVLSPSLMTALVSPSTGFAELGICDELNEEEEEKAIKERRFYLHPSPRSRSQNAEPELLPLFPLTSPKPHDH</sequence>
<dbReference type="Pfam" id="PF05678">
    <property type="entry name" value="VQ"/>
    <property type="match status" value="1"/>
</dbReference>
<keyword evidence="7" id="KW-1185">Reference proteome</keyword>
<evidence type="ECO:0000259" key="5">
    <source>
        <dbReference type="Pfam" id="PF05678"/>
    </source>
</evidence>
<dbReference type="InterPro" id="IPR008889">
    <property type="entry name" value="VQ"/>
</dbReference>
<dbReference type="PANTHER" id="PTHR33402">
    <property type="entry name" value="VQ MOTIF-CONTAINING PROTEIN 11-LIKE"/>
    <property type="match status" value="1"/>
</dbReference>
<evidence type="ECO:0000256" key="3">
    <source>
        <dbReference type="ARBA" id="ARBA00023242"/>
    </source>
</evidence>
<name>A0A4S8IH35_MUSBA</name>
<dbReference type="EMBL" id="PYDT01000010">
    <property type="protein sequence ID" value="THU46672.1"/>
    <property type="molecule type" value="Genomic_DNA"/>
</dbReference>
<dbReference type="PANTHER" id="PTHR33402:SF22">
    <property type="entry name" value="VQ MOTIF-CONTAINING PROTEIN 31"/>
    <property type="match status" value="1"/>
</dbReference>
<evidence type="ECO:0000313" key="7">
    <source>
        <dbReference type="Proteomes" id="UP000317650"/>
    </source>
</evidence>
<gene>
    <name evidence="6" type="ORF">C4D60_Mb09t07370</name>
</gene>
<evidence type="ECO:0000256" key="2">
    <source>
        <dbReference type="ARBA" id="ARBA00022553"/>
    </source>
</evidence>
<comment type="subcellular location">
    <subcellularLocation>
        <location evidence="1">Nucleus</location>
    </subcellularLocation>
</comment>
<reference evidence="6 7" key="1">
    <citation type="journal article" date="2019" name="Nat. Plants">
        <title>Genome sequencing of Musa balbisiana reveals subgenome evolution and function divergence in polyploid bananas.</title>
        <authorList>
            <person name="Yao X."/>
        </authorList>
    </citation>
    <scope>NUCLEOTIDE SEQUENCE [LARGE SCALE GENOMIC DNA]</scope>
    <source>
        <strain evidence="7">cv. DH-PKW</strain>
        <tissue evidence="6">Leaves</tissue>
    </source>
</reference>
<feature type="region of interest" description="Disordered" evidence="4">
    <location>
        <begin position="119"/>
        <end position="148"/>
    </location>
</feature>
<proteinExistence type="predicted"/>
<dbReference type="InterPro" id="IPR039611">
    <property type="entry name" value="VQ_4/11/13/19/31/33"/>
</dbReference>
<keyword evidence="3" id="KW-0539">Nucleus</keyword>
<dbReference type="GO" id="GO:0005634">
    <property type="term" value="C:nucleus"/>
    <property type="evidence" value="ECO:0007669"/>
    <property type="project" value="UniProtKB-SubCell"/>
</dbReference>
<evidence type="ECO:0000313" key="6">
    <source>
        <dbReference type="EMBL" id="THU46672.1"/>
    </source>
</evidence>